<gene>
    <name evidence="7" type="primary">hemE</name>
    <name evidence="11" type="ORF">EIC27_00210</name>
</gene>
<evidence type="ECO:0000256" key="2">
    <source>
        <dbReference type="ARBA" id="ARBA00009935"/>
    </source>
</evidence>
<feature type="binding site" evidence="7">
    <location>
        <position position="153"/>
    </location>
    <ligand>
        <name>substrate</name>
    </ligand>
</feature>
<keyword evidence="5 7" id="KW-0456">Lyase</keyword>
<dbReference type="NCBIfam" id="TIGR01464">
    <property type="entry name" value="hemE"/>
    <property type="match status" value="1"/>
</dbReference>
<protein>
    <recommendedName>
        <fullName evidence="3 7">Uroporphyrinogen decarboxylase</fullName>
        <shortName evidence="7">UPD</shortName>
        <shortName evidence="7">URO-D</shortName>
        <ecNumber evidence="3 7">4.1.1.37</ecNumber>
    </recommendedName>
</protein>
<dbReference type="PROSITE" id="PS00906">
    <property type="entry name" value="UROD_1"/>
    <property type="match status" value="1"/>
</dbReference>
<evidence type="ECO:0000256" key="3">
    <source>
        <dbReference type="ARBA" id="ARBA00012288"/>
    </source>
</evidence>
<dbReference type="GO" id="GO:0004853">
    <property type="term" value="F:uroporphyrinogen decarboxylase activity"/>
    <property type="evidence" value="ECO:0007669"/>
    <property type="project" value="UniProtKB-UniRule"/>
</dbReference>
<name>A0A3S0FTC4_9RICK</name>
<comment type="function">
    <text evidence="7">Catalyzes the decarboxylation of four acetate groups of uroporphyrinogen-III to yield coproporphyrinogen-III.</text>
</comment>
<evidence type="ECO:0000256" key="5">
    <source>
        <dbReference type="ARBA" id="ARBA00023239"/>
    </source>
</evidence>
<dbReference type="HAMAP" id="MF_00218">
    <property type="entry name" value="URO_D"/>
    <property type="match status" value="1"/>
</dbReference>
<dbReference type="PANTHER" id="PTHR21091:SF169">
    <property type="entry name" value="UROPORPHYRINOGEN DECARBOXYLASE"/>
    <property type="match status" value="1"/>
</dbReference>
<keyword evidence="4 7" id="KW-0210">Decarboxylase</keyword>
<evidence type="ECO:0000256" key="1">
    <source>
        <dbReference type="ARBA" id="ARBA00004804"/>
    </source>
</evidence>
<evidence type="ECO:0000313" key="12">
    <source>
        <dbReference type="Proteomes" id="UP000279470"/>
    </source>
</evidence>
<evidence type="ECO:0000256" key="8">
    <source>
        <dbReference type="RuleBase" id="RU000554"/>
    </source>
</evidence>
<evidence type="ECO:0000256" key="6">
    <source>
        <dbReference type="ARBA" id="ARBA00023244"/>
    </source>
</evidence>
<feature type="binding site" evidence="7">
    <location>
        <begin position="23"/>
        <end position="27"/>
    </location>
    <ligand>
        <name>substrate</name>
    </ligand>
</feature>
<comment type="catalytic activity">
    <reaction evidence="7 8">
        <text>uroporphyrinogen III + 4 H(+) = coproporphyrinogen III + 4 CO2</text>
        <dbReference type="Rhea" id="RHEA:19865"/>
        <dbReference type="ChEBI" id="CHEBI:15378"/>
        <dbReference type="ChEBI" id="CHEBI:16526"/>
        <dbReference type="ChEBI" id="CHEBI:57308"/>
        <dbReference type="ChEBI" id="CHEBI:57309"/>
        <dbReference type="EC" id="4.1.1.37"/>
    </reaction>
</comment>
<keyword evidence="12" id="KW-1185">Reference proteome</keyword>
<proteinExistence type="inferred from homology"/>
<dbReference type="RefSeq" id="WP_126044157.1">
    <property type="nucleotide sequence ID" value="NZ_RXFM01000002.1"/>
</dbReference>
<dbReference type="AlphaFoldDB" id="A0A3S0FTC4"/>
<comment type="caution">
    <text evidence="11">The sequence shown here is derived from an EMBL/GenBank/DDBJ whole genome shotgun (WGS) entry which is preliminary data.</text>
</comment>
<comment type="subcellular location">
    <subcellularLocation>
        <location evidence="7">Cytoplasm</location>
    </subcellularLocation>
</comment>
<feature type="site" description="Transition state stabilizer" evidence="7">
    <location>
        <position position="73"/>
    </location>
</feature>
<keyword evidence="6 7" id="KW-0627">Porphyrin biosynthesis</keyword>
<comment type="subunit">
    <text evidence="7">Homodimer.</text>
</comment>
<comment type="similarity">
    <text evidence="2 7 9">Belongs to the uroporphyrinogen decarboxylase family.</text>
</comment>
<dbReference type="UniPathway" id="UPA00251">
    <property type="reaction ID" value="UER00321"/>
</dbReference>
<dbReference type="EC" id="4.1.1.37" evidence="3 7"/>
<dbReference type="SUPFAM" id="SSF51726">
    <property type="entry name" value="UROD/MetE-like"/>
    <property type="match status" value="1"/>
</dbReference>
<dbReference type="InterPro" id="IPR000257">
    <property type="entry name" value="Uroporphyrinogen_deCOase"/>
</dbReference>
<dbReference type="Proteomes" id="UP000279470">
    <property type="component" value="Unassembled WGS sequence"/>
</dbReference>
<dbReference type="EMBL" id="RXFM01000002">
    <property type="protein sequence ID" value="RST72452.1"/>
    <property type="molecule type" value="Genomic_DNA"/>
</dbReference>
<feature type="binding site" evidence="7">
    <location>
        <position position="73"/>
    </location>
    <ligand>
        <name>substrate</name>
    </ligand>
</feature>
<feature type="binding site" evidence="7">
    <location>
        <position position="208"/>
    </location>
    <ligand>
        <name>substrate</name>
    </ligand>
</feature>
<dbReference type="Gene3D" id="3.20.20.210">
    <property type="match status" value="1"/>
</dbReference>
<evidence type="ECO:0000256" key="9">
    <source>
        <dbReference type="RuleBase" id="RU004169"/>
    </source>
</evidence>
<evidence type="ECO:0000259" key="10">
    <source>
        <dbReference type="PROSITE" id="PS00906"/>
    </source>
</evidence>
<dbReference type="InterPro" id="IPR038071">
    <property type="entry name" value="UROD/MetE-like_sf"/>
</dbReference>
<organism evidence="11 12">
    <name type="scientific">Candidatus Aquarickettsia rohweri</name>
    <dbReference type="NCBI Taxonomy" id="2602574"/>
    <lineage>
        <taxon>Bacteria</taxon>
        <taxon>Pseudomonadati</taxon>
        <taxon>Pseudomonadota</taxon>
        <taxon>Alphaproteobacteria</taxon>
        <taxon>Rickettsiales</taxon>
        <taxon>Candidatus Midichloriaceae</taxon>
        <taxon>Candidatus Aquarickettsia</taxon>
    </lineage>
</organism>
<dbReference type="Pfam" id="PF01208">
    <property type="entry name" value="URO-D"/>
    <property type="match status" value="1"/>
</dbReference>
<feature type="domain" description="Uroporphyrinogen decarboxylase (URO-D)" evidence="10">
    <location>
        <begin position="18"/>
        <end position="27"/>
    </location>
</feature>
<dbReference type="OrthoDB" id="9806656at2"/>
<reference evidence="12" key="1">
    <citation type="submission" date="2018-11" db="EMBL/GenBank/DDBJ databases">
        <title>Phylogenetic, genomic, and biogeographic characterization of a novel and ubiquitous marine invertebrate-associated Rickettsiales parasite, Candidatus Marinoinvertebrata rohwerii, gen. nov., sp. nov.</title>
        <authorList>
            <person name="Klinges J.G."/>
            <person name="Rosales S.M."/>
            <person name="Mcminds R."/>
            <person name="Shaver E.C."/>
            <person name="Shantz A."/>
            <person name="Peters E.C."/>
            <person name="Burkepile D.E."/>
            <person name="Silliman B.R."/>
            <person name="Vega Thurber R.L."/>
        </authorList>
    </citation>
    <scope>NUCLEOTIDE SEQUENCE [LARGE SCALE GENOMIC DNA]</scope>
    <source>
        <strain evidence="12">a_cerv_44</strain>
    </source>
</reference>
<dbReference type="GO" id="GO:0005829">
    <property type="term" value="C:cytosol"/>
    <property type="evidence" value="ECO:0007669"/>
    <property type="project" value="TreeGrafter"/>
</dbReference>
<evidence type="ECO:0000313" key="11">
    <source>
        <dbReference type="EMBL" id="RST72452.1"/>
    </source>
</evidence>
<comment type="pathway">
    <text evidence="1 7 8">Porphyrin-containing compound metabolism; protoporphyrin-IX biosynthesis; coproporphyrinogen-III from 5-aminolevulinate: step 4/4.</text>
</comment>
<keyword evidence="7" id="KW-0963">Cytoplasm</keyword>
<dbReference type="GO" id="GO:0006782">
    <property type="term" value="P:protoporphyrinogen IX biosynthetic process"/>
    <property type="evidence" value="ECO:0007669"/>
    <property type="project" value="UniProtKB-UniRule"/>
</dbReference>
<dbReference type="PANTHER" id="PTHR21091">
    <property type="entry name" value="METHYLTETRAHYDROFOLATE:HOMOCYSTEINE METHYLTRANSFERASE RELATED"/>
    <property type="match status" value="1"/>
</dbReference>
<evidence type="ECO:0000256" key="4">
    <source>
        <dbReference type="ARBA" id="ARBA00022793"/>
    </source>
</evidence>
<accession>A0A3S0FTC4</accession>
<dbReference type="InterPro" id="IPR006361">
    <property type="entry name" value="Uroporphyrinogen_deCO2ase_HemE"/>
</dbReference>
<comment type="caution">
    <text evidence="7">Lacks conserved residue(s) required for the propagation of feature annotation.</text>
</comment>
<sequence>MKKIFIEEVHNKLNKSIPIWFMRQAGRYLKEYRNVKNKHNYFLDMCLNSDSMKEVTIQPLKRFNIDAAIIFSDILIVPYAMGLSLEFIKKSGPVFLEQDTNKRINKLEEIKRDISIYNKVYEGINKVNKEINKNYKDKAIIGFAGSPFTVASYIIQGKGSKDFNDVKKYYFNNKERFLNIINIIKIETINYLKGQIDSGVEVIKLFDSWAGILAEEEFDDLVIKPTIDIVNEIRKYKREIIVNTFPRGAGVKYKKFIDKVNPDIIAIDHTIPMEWAREELQKYAVIQGNLDNVILCSETNELKNKVIKILDTFSKGRFIFNLGHGMLPEAKVEKVEELINIVKSYDR</sequence>
<evidence type="ECO:0000256" key="7">
    <source>
        <dbReference type="HAMAP-Rule" id="MF_00218"/>
    </source>
</evidence>
<feature type="binding site" evidence="7">
    <location>
        <position position="324"/>
    </location>
    <ligand>
        <name>substrate</name>
    </ligand>
</feature>